<comment type="subcellular location">
    <subcellularLocation>
        <location evidence="1">Cell membrane</location>
        <topology evidence="1">Multi-pass membrane protein</topology>
    </subcellularLocation>
</comment>
<feature type="transmembrane region" description="Helical" evidence="6">
    <location>
        <begin position="280"/>
        <end position="299"/>
    </location>
</feature>
<feature type="transmembrane region" description="Helical" evidence="6">
    <location>
        <begin position="416"/>
        <end position="439"/>
    </location>
</feature>
<feature type="transmembrane region" description="Helical" evidence="6">
    <location>
        <begin position="717"/>
        <end position="736"/>
    </location>
</feature>
<dbReference type="Pfam" id="PF02687">
    <property type="entry name" value="FtsX"/>
    <property type="match status" value="2"/>
</dbReference>
<evidence type="ECO:0000259" key="7">
    <source>
        <dbReference type="Pfam" id="PF02687"/>
    </source>
</evidence>
<dbReference type="EMBL" id="WYET01000001">
    <property type="protein sequence ID" value="NVN17139.1"/>
    <property type="molecule type" value="Genomic_DNA"/>
</dbReference>
<dbReference type="InterPro" id="IPR025857">
    <property type="entry name" value="MacB_PCD"/>
</dbReference>
<evidence type="ECO:0000313" key="10">
    <source>
        <dbReference type="Proteomes" id="UP000558089"/>
    </source>
</evidence>
<dbReference type="GO" id="GO:0005886">
    <property type="term" value="C:plasma membrane"/>
    <property type="evidence" value="ECO:0007669"/>
    <property type="project" value="UniProtKB-SubCell"/>
</dbReference>
<feature type="transmembrane region" description="Helical" evidence="6">
    <location>
        <begin position="372"/>
        <end position="395"/>
    </location>
</feature>
<keyword evidence="5 6" id="KW-0472">Membrane</keyword>
<feature type="domain" description="ABC3 transporter permease C-terminal" evidence="7">
    <location>
        <begin position="668"/>
        <end position="781"/>
    </location>
</feature>
<proteinExistence type="predicted"/>
<dbReference type="PANTHER" id="PTHR30572:SF18">
    <property type="entry name" value="ABC-TYPE MACROLIDE FAMILY EXPORT SYSTEM PERMEASE COMPONENT 2"/>
    <property type="match status" value="1"/>
</dbReference>
<dbReference type="Proteomes" id="UP000558089">
    <property type="component" value="Unassembled WGS sequence"/>
</dbReference>
<keyword evidence="2" id="KW-1003">Cell membrane</keyword>
<evidence type="ECO:0000259" key="8">
    <source>
        <dbReference type="Pfam" id="PF12704"/>
    </source>
</evidence>
<feature type="transmembrane region" description="Helical" evidence="6">
    <location>
        <begin position="21"/>
        <end position="41"/>
    </location>
</feature>
<name>A0A850NB43_9FLAO</name>
<keyword evidence="3 6" id="KW-0812">Transmembrane</keyword>
<dbReference type="Pfam" id="PF12704">
    <property type="entry name" value="MacB_PCD"/>
    <property type="match status" value="1"/>
</dbReference>
<comment type="caution">
    <text evidence="9">The sequence shown here is derived from an EMBL/GenBank/DDBJ whole genome shotgun (WGS) entry which is preliminary data.</text>
</comment>
<dbReference type="GO" id="GO:0022857">
    <property type="term" value="F:transmembrane transporter activity"/>
    <property type="evidence" value="ECO:0007669"/>
    <property type="project" value="TreeGrafter"/>
</dbReference>
<keyword evidence="4 6" id="KW-1133">Transmembrane helix</keyword>
<feature type="transmembrane region" description="Helical" evidence="6">
    <location>
        <begin position="665"/>
        <end position="690"/>
    </location>
</feature>
<feature type="domain" description="ABC3 transporter permease C-terminal" evidence="7">
    <location>
        <begin position="283"/>
        <end position="398"/>
    </location>
</feature>
<evidence type="ECO:0000256" key="5">
    <source>
        <dbReference type="ARBA" id="ARBA00023136"/>
    </source>
</evidence>
<feature type="transmembrane region" description="Helical" evidence="6">
    <location>
        <begin position="328"/>
        <end position="352"/>
    </location>
</feature>
<protein>
    <submittedName>
        <fullName evidence="9">FtsX-like permease family protein</fullName>
    </submittedName>
</protein>
<evidence type="ECO:0000256" key="1">
    <source>
        <dbReference type="ARBA" id="ARBA00004651"/>
    </source>
</evidence>
<organism evidence="9 10">
    <name type="scientific">Flagellimonas chongwuensis</name>
    <dbReference type="NCBI Taxonomy" id="2697365"/>
    <lineage>
        <taxon>Bacteria</taxon>
        <taxon>Pseudomonadati</taxon>
        <taxon>Bacteroidota</taxon>
        <taxon>Flavobacteriia</taxon>
        <taxon>Flavobacteriales</taxon>
        <taxon>Flavobacteriaceae</taxon>
        <taxon>Flagellimonas</taxon>
    </lineage>
</organism>
<dbReference type="PANTHER" id="PTHR30572">
    <property type="entry name" value="MEMBRANE COMPONENT OF TRANSPORTER-RELATED"/>
    <property type="match status" value="1"/>
</dbReference>
<gene>
    <name evidence="9" type="ORF">GUA46_02205</name>
</gene>
<dbReference type="InterPro" id="IPR003838">
    <property type="entry name" value="ABC3_permease_C"/>
</dbReference>
<dbReference type="AlphaFoldDB" id="A0A850NB43"/>
<sequence>MIKNYLKIAWRGLIRNKGYSSINIVGLSMGLAACMLIVLYVGHELSYDKFHGNADNIYQAETEMTFGKDPIYIPYLDYSEGPKSKISVAGIEEYLRYQKISENVLVTNTETPSLKFSEDNILFADPNFFEFFSFNLTNGNKREVLINPNSMVISERIATKYFADADPIGKSLQLFGNMLFTITGVAENPPSNSSIHFDFIMPISSMLRIEKYKEDIEQGYSNFTTLFLLDELADPKMVEASLLNSIGKNSGDDLQKKYLLKPLRSLHLGEDWAKNKYIRIFPLVALLILILALVNYASLSTARSTTRSKEVGVRKVMGAPRKAIAQQFYFESALYTVISFVFGYFLCLTTQSKFFELLGVEVDKAFIYSPEMLLSLLLLLLLTIFLAAAYPAILLSSFKPIVVLQGKMSKQQGGVALRKFFTVFQFSISVVLIICALVMDRQLDFFRHADTGVDRENIVMLPFSGNLGKHFGAFQEEVSSLSEIVETTSGILPLYKGHNMMSAQSDTGDEMIFLPTLTINKDFISMMGLDWAIPPKDSIAQMGNKSAVIINQAAVARLSLKDNPIHQKINDRYEIQGVLKDFNYSSLHHKIGALSLFVKNDPSYAWLEQGGVLYAKVGPKTNIPTILDELKIIYQKYENEQPFEYYFLDDVFDSQYKAEDRLAKIFGAFTGFAILIAVMGLFGLATFTALQRRKEIGIRKVLGASVENVATLLSKDFLKLVLLAICIASPFAYWFMDKWMENFAYKAPISWWIFVLAGVGTLAVALATIGFQSIKTATTNPIKSLRTE</sequence>
<dbReference type="InterPro" id="IPR050250">
    <property type="entry name" value="Macrolide_Exporter_MacB"/>
</dbReference>
<evidence type="ECO:0000256" key="6">
    <source>
        <dbReference type="SAM" id="Phobius"/>
    </source>
</evidence>
<dbReference type="RefSeq" id="WP_176619120.1">
    <property type="nucleotide sequence ID" value="NZ_WYET01000001.1"/>
</dbReference>
<keyword evidence="10" id="KW-1185">Reference proteome</keyword>
<evidence type="ECO:0000313" key="9">
    <source>
        <dbReference type="EMBL" id="NVN17139.1"/>
    </source>
</evidence>
<evidence type="ECO:0000256" key="2">
    <source>
        <dbReference type="ARBA" id="ARBA00022475"/>
    </source>
</evidence>
<evidence type="ECO:0000256" key="4">
    <source>
        <dbReference type="ARBA" id="ARBA00022989"/>
    </source>
</evidence>
<feature type="transmembrane region" description="Helical" evidence="6">
    <location>
        <begin position="748"/>
        <end position="771"/>
    </location>
</feature>
<dbReference type="PROSITE" id="PS51257">
    <property type="entry name" value="PROKAR_LIPOPROTEIN"/>
    <property type="match status" value="1"/>
</dbReference>
<evidence type="ECO:0000256" key="3">
    <source>
        <dbReference type="ARBA" id="ARBA00022692"/>
    </source>
</evidence>
<accession>A0A850NB43</accession>
<reference evidence="9 10" key="1">
    <citation type="submission" date="2020-01" db="EMBL/GenBank/DDBJ databases">
        <title>Draft Genome Analysis of Muricauda sp. HICW Isolated from coastal seawater of PR China.</title>
        <authorList>
            <person name="Chen M.-X."/>
        </authorList>
    </citation>
    <scope>NUCLEOTIDE SEQUENCE [LARGE SCALE GENOMIC DNA]</scope>
    <source>
        <strain evidence="9 10">HICW</strain>
    </source>
</reference>
<feature type="domain" description="MacB-like periplasmic core" evidence="8">
    <location>
        <begin position="20"/>
        <end position="242"/>
    </location>
</feature>